<organism evidence="7 8">
    <name type="scientific">Amycolatopsis xylanica</name>
    <dbReference type="NCBI Taxonomy" id="589385"/>
    <lineage>
        <taxon>Bacteria</taxon>
        <taxon>Bacillati</taxon>
        <taxon>Actinomycetota</taxon>
        <taxon>Actinomycetes</taxon>
        <taxon>Pseudonocardiales</taxon>
        <taxon>Pseudonocardiaceae</taxon>
        <taxon>Amycolatopsis</taxon>
    </lineage>
</organism>
<comment type="similarity">
    <text evidence="2 6">Belongs to the UPF0677 family.</text>
</comment>
<dbReference type="InterPro" id="IPR029063">
    <property type="entry name" value="SAM-dependent_MTases_sf"/>
</dbReference>
<evidence type="ECO:0000256" key="2">
    <source>
        <dbReference type="ARBA" id="ARBA00008138"/>
    </source>
</evidence>
<gene>
    <name evidence="7" type="ORF">SAMN05421504_102418</name>
</gene>
<evidence type="ECO:0000313" key="7">
    <source>
        <dbReference type="EMBL" id="SDX13684.1"/>
    </source>
</evidence>
<proteinExistence type="inferred from homology"/>
<keyword evidence="4 7" id="KW-0808">Transferase</keyword>
<evidence type="ECO:0000313" key="8">
    <source>
        <dbReference type="Proteomes" id="UP000199515"/>
    </source>
</evidence>
<dbReference type="GO" id="GO:0008168">
    <property type="term" value="F:methyltransferase activity"/>
    <property type="evidence" value="ECO:0007669"/>
    <property type="project" value="UniProtKB-UniRule"/>
</dbReference>
<evidence type="ECO:0000256" key="3">
    <source>
        <dbReference type="ARBA" id="ARBA00022603"/>
    </source>
</evidence>
<dbReference type="AlphaFoldDB" id="A0A1H2Z9Z6"/>
<reference evidence="7 8" key="1">
    <citation type="submission" date="2016-10" db="EMBL/GenBank/DDBJ databases">
        <authorList>
            <person name="de Groot N.N."/>
        </authorList>
    </citation>
    <scope>NUCLEOTIDE SEQUENCE [LARGE SCALE GENOMIC DNA]</scope>
    <source>
        <strain evidence="7 8">CPCC 202699</strain>
    </source>
</reference>
<dbReference type="NCBIfam" id="TIGR00027">
    <property type="entry name" value="mthyl_TIGR00027"/>
    <property type="match status" value="1"/>
</dbReference>
<dbReference type="RefSeq" id="WP_091288305.1">
    <property type="nucleotide sequence ID" value="NZ_FNON01000002.1"/>
</dbReference>
<dbReference type="EMBL" id="FNON01000002">
    <property type="protein sequence ID" value="SDX13684.1"/>
    <property type="molecule type" value="Genomic_DNA"/>
</dbReference>
<name>A0A1H2Z9Z6_9PSEU</name>
<dbReference type="EC" id="2.1.1.-" evidence="6"/>
<dbReference type="InterPro" id="IPR007213">
    <property type="entry name" value="Ppm1/Ppm2/Tcmp"/>
</dbReference>
<accession>A0A1H2Z9Z6</accession>
<dbReference type="Gene3D" id="3.40.50.150">
    <property type="entry name" value="Vaccinia Virus protein VP39"/>
    <property type="match status" value="1"/>
</dbReference>
<dbReference type="InterPro" id="IPR011610">
    <property type="entry name" value="SAM_mthyl_Trfase_ML2640-like"/>
</dbReference>
<evidence type="ECO:0000256" key="1">
    <source>
        <dbReference type="ARBA" id="ARBA00003907"/>
    </source>
</evidence>
<evidence type="ECO:0000256" key="5">
    <source>
        <dbReference type="ARBA" id="ARBA00022691"/>
    </source>
</evidence>
<evidence type="ECO:0000256" key="4">
    <source>
        <dbReference type="ARBA" id="ARBA00022679"/>
    </source>
</evidence>
<dbReference type="SUPFAM" id="SSF53335">
    <property type="entry name" value="S-adenosyl-L-methionine-dependent methyltransferases"/>
    <property type="match status" value="1"/>
</dbReference>
<evidence type="ECO:0000256" key="6">
    <source>
        <dbReference type="RuleBase" id="RU362030"/>
    </source>
</evidence>
<comment type="function">
    <text evidence="1 6">Exhibits S-adenosyl-L-methionine-dependent methyltransferase activity.</text>
</comment>
<dbReference type="Proteomes" id="UP000199515">
    <property type="component" value="Unassembled WGS sequence"/>
</dbReference>
<dbReference type="PANTHER" id="PTHR43619:SF2">
    <property type="entry name" value="S-ADENOSYL-L-METHIONINE-DEPENDENT METHYLTRANSFERASES SUPERFAMILY PROTEIN"/>
    <property type="match status" value="1"/>
</dbReference>
<keyword evidence="3 6" id="KW-0489">Methyltransferase</keyword>
<sequence length="281" mass="30329">MDEDYAAEVGSTALGVAMARALEHARSGRLVADPLAGRFLAEAGITVPDPAGVPADSGVTYVAVRTRYFDDYFRAAMAAGIRQVAILAAGLDVRAQRLGWPDGTVLFEVDQPRMHEFKQRVLDAAGARARCARHAVDADLRGDWAAGLAAAGFDAGKPTAWLLEGLVQYLPAAAEEELAETVHALSAPGSMLSAEYVHGWEFEEMRDDPLFAEAAERYGVDIIDLWNIEPRRDLAKWLDTVGWTVTTEEATEVSARLGRPLVSGMDAIMGRSLLFSALREG</sequence>
<protein>
    <recommendedName>
        <fullName evidence="6">S-adenosyl-L-methionine-dependent methyltransferase</fullName>
        <ecNumber evidence="6">2.1.1.-</ecNumber>
    </recommendedName>
</protein>
<dbReference type="STRING" id="589385.SAMN05421504_102418"/>
<dbReference type="GO" id="GO:0032259">
    <property type="term" value="P:methylation"/>
    <property type="evidence" value="ECO:0007669"/>
    <property type="project" value="UniProtKB-KW"/>
</dbReference>
<dbReference type="Pfam" id="PF04072">
    <property type="entry name" value="LCM"/>
    <property type="match status" value="1"/>
</dbReference>
<keyword evidence="8" id="KW-1185">Reference proteome</keyword>
<keyword evidence="5 6" id="KW-0949">S-adenosyl-L-methionine</keyword>
<dbReference type="PANTHER" id="PTHR43619">
    <property type="entry name" value="S-ADENOSYL-L-METHIONINE-DEPENDENT METHYLTRANSFERASE YKTD-RELATED"/>
    <property type="match status" value="1"/>
</dbReference>
<dbReference type="OrthoDB" id="9806164at2"/>